<feature type="transmembrane region" description="Helical" evidence="1">
    <location>
        <begin position="83"/>
        <end position="108"/>
    </location>
</feature>
<keyword evidence="1" id="KW-1133">Transmembrane helix</keyword>
<dbReference type="Proteomes" id="UP000006281">
    <property type="component" value="Chromosome"/>
</dbReference>
<dbReference type="AlphaFoldDB" id="K0JTL7"/>
<dbReference type="KEGG" id="sesp:BN6_15640"/>
<sequence length="147" mass="15414">MPYVLCPIRCQLRNFAVCLITLRQVTRGTVALATAAVLWCAFLIGTTLTPGGPEFTPFVVHLPGFLVAPVVLFTLLRARSNAVLCLAHVPKSLLGLGFAVAVAGWLFSCGALTGRPGTEMLCTVAGLAIVLHVAFGLIAVGLVRTGR</sequence>
<accession>K0JTL7</accession>
<organism evidence="2 3">
    <name type="scientific">Saccharothrix espanaensis (strain ATCC 51144 / DSM 44229 / JCM 9112 / NBRC 15066 / NRRL 15764)</name>
    <dbReference type="NCBI Taxonomy" id="1179773"/>
    <lineage>
        <taxon>Bacteria</taxon>
        <taxon>Bacillati</taxon>
        <taxon>Actinomycetota</taxon>
        <taxon>Actinomycetes</taxon>
        <taxon>Pseudonocardiales</taxon>
        <taxon>Pseudonocardiaceae</taxon>
        <taxon>Saccharothrix</taxon>
    </lineage>
</organism>
<keyword evidence="3" id="KW-1185">Reference proteome</keyword>
<reference evidence="2 3" key="1">
    <citation type="journal article" date="2012" name="BMC Genomics">
        <title>Complete genome sequence of Saccharothrix espanaensis DSM 44229T and comparison to the other completely sequenced Pseudonocardiaceae.</title>
        <authorList>
            <person name="Strobel T."/>
            <person name="Al-Dilaimi A."/>
            <person name="Blom J."/>
            <person name="Gessner A."/>
            <person name="Kalinowski J."/>
            <person name="Luzhetska M."/>
            <person name="Puhler A."/>
            <person name="Szczepanowski R."/>
            <person name="Bechthold A."/>
            <person name="Ruckert C."/>
        </authorList>
    </citation>
    <scope>NUCLEOTIDE SEQUENCE [LARGE SCALE GENOMIC DNA]</scope>
    <source>
        <strain evidence="3">ATCC 51144 / DSM 44229 / JCM 9112 / NBRC 15066 / NRRL 15764</strain>
    </source>
</reference>
<gene>
    <name evidence="2" type="ordered locus">BN6_15640</name>
</gene>
<protein>
    <submittedName>
        <fullName evidence="2">Putative membrane protein</fullName>
    </submittedName>
</protein>
<dbReference type="HOGENOM" id="CLU_2010371_0_0_11"/>
<proteinExistence type="predicted"/>
<feature type="transmembrane region" description="Helical" evidence="1">
    <location>
        <begin position="55"/>
        <end position="76"/>
    </location>
</feature>
<dbReference type="BioCyc" id="SESP1179773:BN6_RS07675-MONOMER"/>
<evidence type="ECO:0000313" key="3">
    <source>
        <dbReference type="Proteomes" id="UP000006281"/>
    </source>
</evidence>
<keyword evidence="1" id="KW-0812">Transmembrane</keyword>
<feature type="transmembrane region" description="Helical" evidence="1">
    <location>
        <begin position="30"/>
        <end position="49"/>
    </location>
</feature>
<name>K0JTL7_SACES</name>
<keyword evidence="1" id="KW-0472">Membrane</keyword>
<evidence type="ECO:0000256" key="1">
    <source>
        <dbReference type="SAM" id="Phobius"/>
    </source>
</evidence>
<evidence type="ECO:0000313" key="2">
    <source>
        <dbReference type="EMBL" id="CCH28887.1"/>
    </source>
</evidence>
<dbReference type="STRING" id="1179773.BN6_15640"/>
<dbReference type="eggNOG" id="ENOG503229B">
    <property type="taxonomic scope" value="Bacteria"/>
</dbReference>
<dbReference type="PATRIC" id="fig|1179773.3.peg.1565"/>
<dbReference type="EMBL" id="HE804045">
    <property type="protein sequence ID" value="CCH28887.1"/>
    <property type="molecule type" value="Genomic_DNA"/>
</dbReference>
<feature type="transmembrane region" description="Helical" evidence="1">
    <location>
        <begin position="120"/>
        <end position="143"/>
    </location>
</feature>